<dbReference type="Proteomes" id="UP000472277">
    <property type="component" value="Chromosome 33"/>
</dbReference>
<dbReference type="SUPFAM" id="SSF100895">
    <property type="entry name" value="Kazal-type serine protease inhibitors"/>
    <property type="match status" value="1"/>
</dbReference>
<dbReference type="CDD" id="cd00104">
    <property type="entry name" value="KAZAL_FS"/>
    <property type="match status" value="1"/>
</dbReference>
<proteinExistence type="predicted"/>
<dbReference type="Pfam" id="PF07648">
    <property type="entry name" value="Kazal_2"/>
    <property type="match status" value="1"/>
</dbReference>
<dbReference type="GeneTree" id="ENSGT00940000178139"/>
<dbReference type="PROSITE" id="PS51465">
    <property type="entry name" value="KAZAL_2"/>
    <property type="match status" value="1"/>
</dbReference>
<dbReference type="OMA" id="CMSEAHG"/>
<dbReference type="Ensembl" id="ENSSTUT00000056715.1">
    <property type="protein sequence ID" value="ENSSTUP00000054230.1"/>
    <property type="gene ID" value="ENSSTUG00000022995.1"/>
</dbReference>
<sequence>LVQGQIFTLSAQAFDPATFQGRCRGRGEPELKCMSEAHGSACGSDGRTYPNLCQLREAASRKGTTLRLTGQGPCYSGDYNQILL</sequence>
<accession>A0A674A597</accession>
<organism evidence="2 3">
    <name type="scientific">Salmo trutta</name>
    <name type="common">Brown trout</name>
    <dbReference type="NCBI Taxonomy" id="8032"/>
    <lineage>
        <taxon>Eukaryota</taxon>
        <taxon>Metazoa</taxon>
        <taxon>Chordata</taxon>
        <taxon>Craniata</taxon>
        <taxon>Vertebrata</taxon>
        <taxon>Euteleostomi</taxon>
        <taxon>Actinopterygii</taxon>
        <taxon>Neopterygii</taxon>
        <taxon>Teleostei</taxon>
        <taxon>Protacanthopterygii</taxon>
        <taxon>Salmoniformes</taxon>
        <taxon>Salmonidae</taxon>
        <taxon>Salmoninae</taxon>
        <taxon>Salmo</taxon>
    </lineage>
</organism>
<name>A0A674A597_SALTR</name>
<dbReference type="InParanoid" id="A0A674A597"/>
<protein>
    <recommendedName>
        <fullName evidence="1">Kazal-like domain-containing protein</fullName>
    </recommendedName>
</protein>
<dbReference type="SMART" id="SM00280">
    <property type="entry name" value="KAZAL"/>
    <property type="match status" value="1"/>
</dbReference>
<reference evidence="2" key="1">
    <citation type="submission" date="2025-08" db="UniProtKB">
        <authorList>
            <consortium name="Ensembl"/>
        </authorList>
    </citation>
    <scope>IDENTIFICATION</scope>
</reference>
<dbReference type="InterPro" id="IPR036058">
    <property type="entry name" value="Kazal_dom_sf"/>
</dbReference>
<feature type="domain" description="Kazal-like" evidence="1">
    <location>
        <begin position="17"/>
        <end position="76"/>
    </location>
</feature>
<dbReference type="Gene3D" id="3.30.60.30">
    <property type="match status" value="1"/>
</dbReference>
<dbReference type="AlphaFoldDB" id="A0A674A597"/>
<reference evidence="2" key="2">
    <citation type="submission" date="2025-09" db="UniProtKB">
        <authorList>
            <consortium name="Ensembl"/>
        </authorList>
    </citation>
    <scope>IDENTIFICATION</scope>
</reference>
<keyword evidence="3" id="KW-1185">Reference proteome</keyword>
<evidence type="ECO:0000259" key="1">
    <source>
        <dbReference type="PROSITE" id="PS51465"/>
    </source>
</evidence>
<evidence type="ECO:0000313" key="2">
    <source>
        <dbReference type="Ensembl" id="ENSSTUP00000054230.1"/>
    </source>
</evidence>
<evidence type="ECO:0000313" key="3">
    <source>
        <dbReference type="Proteomes" id="UP000472277"/>
    </source>
</evidence>
<dbReference type="InterPro" id="IPR002350">
    <property type="entry name" value="Kazal_dom"/>
</dbReference>